<dbReference type="InterPro" id="IPR043128">
    <property type="entry name" value="Rev_trsase/Diguanyl_cyclase"/>
</dbReference>
<dbReference type="InterPro" id="IPR001633">
    <property type="entry name" value="EAL_dom"/>
</dbReference>
<dbReference type="PROSITE" id="PS50883">
    <property type="entry name" value="EAL"/>
    <property type="match status" value="1"/>
</dbReference>
<dbReference type="SMART" id="SM00267">
    <property type="entry name" value="GGDEF"/>
    <property type="match status" value="1"/>
</dbReference>
<feature type="domain" description="GGDEF" evidence="4">
    <location>
        <begin position="301"/>
        <end position="434"/>
    </location>
</feature>
<dbReference type="RefSeq" id="WP_108973628.1">
    <property type="nucleotide sequence ID" value="NZ_BFBB01000002.1"/>
</dbReference>
<evidence type="ECO:0000313" key="6">
    <source>
        <dbReference type="Proteomes" id="UP000245133"/>
    </source>
</evidence>
<dbReference type="AlphaFoldDB" id="A0A2P2DWX4"/>
<dbReference type="InterPro" id="IPR035965">
    <property type="entry name" value="PAS-like_dom_sf"/>
</dbReference>
<dbReference type="Pfam" id="PF00990">
    <property type="entry name" value="GGDEF"/>
    <property type="match status" value="1"/>
</dbReference>
<dbReference type="SUPFAM" id="SSF141868">
    <property type="entry name" value="EAL domain-like"/>
    <property type="match status" value="1"/>
</dbReference>
<dbReference type="NCBIfam" id="TIGR00254">
    <property type="entry name" value="GGDEF"/>
    <property type="match status" value="1"/>
</dbReference>
<organism evidence="5 6">
    <name type="scientific">Leptospira ryugenii</name>
    <dbReference type="NCBI Taxonomy" id="1917863"/>
    <lineage>
        <taxon>Bacteria</taxon>
        <taxon>Pseudomonadati</taxon>
        <taxon>Spirochaetota</taxon>
        <taxon>Spirochaetia</taxon>
        <taxon>Leptospirales</taxon>
        <taxon>Leptospiraceae</taxon>
        <taxon>Leptospira</taxon>
    </lineage>
</organism>
<evidence type="ECO:0000259" key="2">
    <source>
        <dbReference type="PROSITE" id="PS50113"/>
    </source>
</evidence>
<dbReference type="Gene3D" id="3.30.70.270">
    <property type="match status" value="1"/>
</dbReference>
<proteinExistence type="predicted"/>
<reference evidence="5 6" key="1">
    <citation type="submission" date="2018-02" db="EMBL/GenBank/DDBJ databases">
        <title>Novel Leptospira species isolated from soil and water in Japan.</title>
        <authorList>
            <person name="Nakao R."/>
            <person name="Masuzawa T."/>
        </authorList>
    </citation>
    <scope>NUCLEOTIDE SEQUENCE [LARGE SCALE GENOMIC DNA]</scope>
    <source>
        <strain evidence="5 6">YH101</strain>
    </source>
</reference>
<comment type="caution">
    <text evidence="5">The sequence shown here is derived from an EMBL/GenBank/DDBJ whole genome shotgun (WGS) entry which is preliminary data.</text>
</comment>
<evidence type="ECO:0000313" key="5">
    <source>
        <dbReference type="EMBL" id="GBF49127.1"/>
    </source>
</evidence>
<accession>A0A2P2DWX4</accession>
<dbReference type="InterPro" id="IPR000700">
    <property type="entry name" value="PAS-assoc_C"/>
</dbReference>
<dbReference type="SUPFAM" id="SSF55073">
    <property type="entry name" value="Nucleotide cyclase"/>
    <property type="match status" value="1"/>
</dbReference>
<dbReference type="CDD" id="cd00130">
    <property type="entry name" value="PAS"/>
    <property type="match status" value="1"/>
</dbReference>
<dbReference type="CDD" id="cd01948">
    <property type="entry name" value="EAL"/>
    <property type="match status" value="1"/>
</dbReference>
<dbReference type="SMART" id="SM00052">
    <property type="entry name" value="EAL"/>
    <property type="match status" value="1"/>
</dbReference>
<dbReference type="Pfam" id="PF00563">
    <property type="entry name" value="EAL"/>
    <property type="match status" value="1"/>
</dbReference>
<dbReference type="Pfam" id="PF13426">
    <property type="entry name" value="PAS_9"/>
    <property type="match status" value="1"/>
</dbReference>
<dbReference type="SMART" id="SM00086">
    <property type="entry name" value="PAC"/>
    <property type="match status" value="1"/>
</dbReference>
<name>A0A2P2DWX4_9LEPT</name>
<dbReference type="OrthoDB" id="310793at2"/>
<dbReference type="Gene3D" id="3.20.20.450">
    <property type="entry name" value="EAL domain"/>
    <property type="match status" value="1"/>
</dbReference>
<dbReference type="InterPro" id="IPR052155">
    <property type="entry name" value="Biofilm_reg_signaling"/>
</dbReference>
<evidence type="ECO:0000259" key="3">
    <source>
        <dbReference type="PROSITE" id="PS50883"/>
    </source>
</evidence>
<feature type="domain" description="PAS" evidence="1">
    <location>
        <begin position="158"/>
        <end position="189"/>
    </location>
</feature>
<dbReference type="EMBL" id="BFBB01000002">
    <property type="protein sequence ID" value="GBF49127.1"/>
    <property type="molecule type" value="Genomic_DNA"/>
</dbReference>
<dbReference type="SUPFAM" id="SSF52172">
    <property type="entry name" value="CheY-like"/>
    <property type="match status" value="1"/>
</dbReference>
<feature type="domain" description="PAC" evidence="2">
    <location>
        <begin position="216"/>
        <end position="268"/>
    </location>
</feature>
<dbReference type="InterPro" id="IPR011006">
    <property type="entry name" value="CheY-like_superfamily"/>
</dbReference>
<dbReference type="PROSITE" id="PS50113">
    <property type="entry name" value="PAC"/>
    <property type="match status" value="1"/>
</dbReference>
<gene>
    <name evidence="5" type="ORF">LPTSP4_06370</name>
</gene>
<sequence length="701" mass="79853">MGKPLSIIIVSSDQEEAFHVVREVKAQGFSPLYQIISKKSDWDSRIHEEDWDAILVSYRWNSEVTPMSLLDDLHFHGLDIPFIILASEEDFPIALQLMQAGASDIIDSKTLFRLTQVLERERRELVFRREKEITQNYLEGSLNELQFQKYALDQANIVSITDANGIITYVNEKLVKISGFSKEELIGNSHRILKSQDKTKEEWRMMWDTISQGMTWVGEIKNTKKDGSFYFIETTIVPFRGEDGSIFQYIAISKDITDRKLAEDQLLYDAFYDVLTDLPNRALFLARVEQRIFEFNTKSIGYPILISLNIDNFKRINHSLGTEAGDFVLKAFADRISKFCGLNATISRLGADTFAILAIDFLSVEDAGLFIGKLKEHLKELIEYNGYEIFLTSSFGLAGFGLAGREAEELLRNAEIAMFHSKELGVGSTSSFNHSMKEKIQNQLEIQNDLAKGLERREFLVFYQPIYDIATKQIVHWEALVRWKHPKKGMVSPADFIPMAENSGFILPLTKFVLEESGDFIKAMELLSFKRIGVAINLSPQVFVHQNIFNWVVELKESKDIPFQSIQMEITESLAMKNMAETTPILANLQDLGVKISLDDFGTGYSSLSYLEKLPLNTVKIDKSFLNDVKKGSTQARLLVSIIHMAHDLGYKVVAEGVEEKDQFELLREFNCDMIQGYLISKPLPSQSALDFLQKFTGQID</sequence>
<dbReference type="PANTHER" id="PTHR44757:SF2">
    <property type="entry name" value="BIOFILM ARCHITECTURE MAINTENANCE PROTEIN MBAA"/>
    <property type="match status" value="1"/>
</dbReference>
<dbReference type="Proteomes" id="UP000245133">
    <property type="component" value="Unassembled WGS sequence"/>
</dbReference>
<dbReference type="NCBIfam" id="TIGR00229">
    <property type="entry name" value="sensory_box"/>
    <property type="match status" value="1"/>
</dbReference>
<dbReference type="PROSITE" id="PS50112">
    <property type="entry name" value="PAS"/>
    <property type="match status" value="1"/>
</dbReference>
<dbReference type="InterPro" id="IPR000160">
    <property type="entry name" value="GGDEF_dom"/>
</dbReference>
<dbReference type="InterPro" id="IPR029787">
    <property type="entry name" value="Nucleotide_cyclase"/>
</dbReference>
<evidence type="ECO:0000259" key="1">
    <source>
        <dbReference type="PROSITE" id="PS50112"/>
    </source>
</evidence>
<feature type="domain" description="EAL" evidence="3">
    <location>
        <begin position="443"/>
        <end position="697"/>
    </location>
</feature>
<dbReference type="InterPro" id="IPR001610">
    <property type="entry name" value="PAC"/>
</dbReference>
<keyword evidence="6" id="KW-1185">Reference proteome</keyword>
<protein>
    <submittedName>
        <fullName evidence="5">Putative two-component sensor protein</fullName>
    </submittedName>
</protein>
<dbReference type="InterPro" id="IPR035919">
    <property type="entry name" value="EAL_sf"/>
</dbReference>
<dbReference type="PROSITE" id="PS50887">
    <property type="entry name" value="GGDEF"/>
    <property type="match status" value="1"/>
</dbReference>
<dbReference type="PANTHER" id="PTHR44757">
    <property type="entry name" value="DIGUANYLATE CYCLASE DGCP"/>
    <property type="match status" value="1"/>
</dbReference>
<dbReference type="SUPFAM" id="SSF55785">
    <property type="entry name" value="PYP-like sensor domain (PAS domain)"/>
    <property type="match status" value="1"/>
</dbReference>
<dbReference type="InterPro" id="IPR000014">
    <property type="entry name" value="PAS"/>
</dbReference>
<dbReference type="Gene3D" id="3.30.450.20">
    <property type="entry name" value="PAS domain"/>
    <property type="match status" value="1"/>
</dbReference>
<dbReference type="CDD" id="cd01949">
    <property type="entry name" value="GGDEF"/>
    <property type="match status" value="1"/>
</dbReference>
<evidence type="ECO:0000259" key="4">
    <source>
        <dbReference type="PROSITE" id="PS50887"/>
    </source>
</evidence>